<dbReference type="PANTHER" id="PTHR34385">
    <property type="entry name" value="D-ALANYL-D-ALANINE CARBOXYPEPTIDASE"/>
    <property type="match status" value="1"/>
</dbReference>
<reference evidence="2 3" key="1">
    <citation type="journal article" date="2016" name="Nat. Commun.">
        <title>Thousands of microbial genomes shed light on interconnected biogeochemical processes in an aquifer system.</title>
        <authorList>
            <person name="Anantharaman K."/>
            <person name="Brown C.T."/>
            <person name="Hug L.A."/>
            <person name="Sharon I."/>
            <person name="Castelle C.J."/>
            <person name="Probst A.J."/>
            <person name="Thomas B.C."/>
            <person name="Singh A."/>
            <person name="Wilkins M.J."/>
            <person name="Karaoz U."/>
            <person name="Brodie E.L."/>
            <person name="Williams K.H."/>
            <person name="Hubbard S.S."/>
            <person name="Banfield J.F."/>
        </authorList>
    </citation>
    <scope>NUCLEOTIDE SEQUENCE [LARGE SCALE GENOMIC DNA]</scope>
</reference>
<dbReference type="SUPFAM" id="SSF55166">
    <property type="entry name" value="Hedgehog/DD-peptidase"/>
    <property type="match status" value="1"/>
</dbReference>
<dbReference type="CDD" id="cd14847">
    <property type="entry name" value="DD-carboxypeptidase_like"/>
    <property type="match status" value="1"/>
</dbReference>
<gene>
    <name evidence="2" type="ORF">A2527_06060</name>
</gene>
<evidence type="ECO:0000313" key="2">
    <source>
        <dbReference type="EMBL" id="OGG94759.1"/>
    </source>
</evidence>
<name>A0A1F6G9H6_9PROT</name>
<dbReference type="Pfam" id="PF02557">
    <property type="entry name" value="VanY"/>
    <property type="match status" value="1"/>
</dbReference>
<dbReference type="InterPro" id="IPR009045">
    <property type="entry name" value="Zn_M74/Hedgehog-like"/>
</dbReference>
<dbReference type="InterPro" id="IPR003709">
    <property type="entry name" value="VanY-like_core_dom"/>
</dbReference>
<evidence type="ECO:0000313" key="3">
    <source>
        <dbReference type="Proteomes" id="UP000178449"/>
    </source>
</evidence>
<dbReference type="PANTHER" id="PTHR34385:SF1">
    <property type="entry name" value="PEPTIDOGLYCAN L-ALANYL-D-GLUTAMATE ENDOPEPTIDASE CWLK"/>
    <property type="match status" value="1"/>
</dbReference>
<dbReference type="InterPro" id="IPR052179">
    <property type="entry name" value="DD-CPase-like"/>
</dbReference>
<protein>
    <recommendedName>
        <fullName evidence="1">D-alanyl-D-alanine carboxypeptidase-like core domain-containing protein</fullName>
    </recommendedName>
</protein>
<accession>A0A1F6G9H6</accession>
<dbReference type="GO" id="GO:0006508">
    <property type="term" value="P:proteolysis"/>
    <property type="evidence" value="ECO:0007669"/>
    <property type="project" value="InterPro"/>
</dbReference>
<dbReference type="GO" id="GO:0008233">
    <property type="term" value="F:peptidase activity"/>
    <property type="evidence" value="ECO:0007669"/>
    <property type="project" value="InterPro"/>
</dbReference>
<feature type="domain" description="D-alanyl-D-alanine carboxypeptidase-like core" evidence="1">
    <location>
        <begin position="25"/>
        <end position="176"/>
    </location>
</feature>
<dbReference type="Gene3D" id="3.30.1380.10">
    <property type="match status" value="1"/>
</dbReference>
<comment type="caution">
    <text evidence="2">The sequence shown here is derived from an EMBL/GenBank/DDBJ whole genome shotgun (WGS) entry which is preliminary data.</text>
</comment>
<proteinExistence type="predicted"/>
<organism evidence="2 3">
    <name type="scientific">Candidatus Lambdaproteobacteria bacterium RIFOXYD2_FULL_50_16</name>
    <dbReference type="NCBI Taxonomy" id="1817772"/>
    <lineage>
        <taxon>Bacteria</taxon>
        <taxon>Pseudomonadati</taxon>
        <taxon>Pseudomonadota</taxon>
        <taxon>Candidatus Lambdaproteobacteria</taxon>
    </lineage>
</organism>
<evidence type="ECO:0000259" key="1">
    <source>
        <dbReference type="Pfam" id="PF02557"/>
    </source>
</evidence>
<dbReference type="EMBL" id="MFNE01000035">
    <property type="protein sequence ID" value="OGG94759.1"/>
    <property type="molecule type" value="Genomic_DNA"/>
</dbReference>
<dbReference type="STRING" id="1817772.A2527_06060"/>
<dbReference type="AlphaFoldDB" id="A0A1F6G9H6"/>
<dbReference type="Proteomes" id="UP000178449">
    <property type="component" value="Unassembled WGS sequence"/>
</dbReference>
<sequence>MIFSPQTLTGQSREHIVQFQEPRFALHPLAAKAFFEMQEEARSAGIELAVFSGFRDFDTQVRIWRLKAAGERPLYNTQGQPIPYASLSPEALIHAILRWSALPGASRHHWGSEIDLIDQRAMPPGYRVELLPHEYAQGGIFGHLNTWIEQNAARFGFFQPYKEDLGGVAPEPWHLSLKELSIPALKALTPGLLQETLQKAELPLSETLLPMVDLLYSRYVINICPPATP</sequence>